<feature type="transmembrane region" description="Helical" evidence="2">
    <location>
        <begin position="1543"/>
        <end position="1563"/>
    </location>
</feature>
<dbReference type="Gramene" id="PNW72297">
    <property type="protein sequence ID" value="PNW72297"/>
    <property type="gene ID" value="CHLRE_16g674100v5"/>
</dbReference>
<dbReference type="KEGG" id="cre:CHLRE_16g674100v5"/>
<keyword evidence="2" id="KW-0472">Membrane</keyword>
<feature type="compositionally biased region" description="Low complexity" evidence="1">
    <location>
        <begin position="376"/>
        <end position="389"/>
    </location>
</feature>
<feature type="region of interest" description="Disordered" evidence="1">
    <location>
        <begin position="427"/>
        <end position="451"/>
    </location>
</feature>
<feature type="transmembrane region" description="Helical" evidence="2">
    <location>
        <begin position="1569"/>
        <end position="1593"/>
    </location>
</feature>
<dbReference type="GeneID" id="5721436"/>
<dbReference type="ExpressionAtlas" id="A0A2K3CVI5">
    <property type="expression patterns" value="baseline"/>
</dbReference>
<dbReference type="EMBL" id="CM008977">
    <property type="protein sequence ID" value="PNW72297.1"/>
    <property type="molecule type" value="Genomic_DNA"/>
</dbReference>
<feature type="compositionally biased region" description="Low complexity" evidence="1">
    <location>
        <begin position="1153"/>
        <end position="1192"/>
    </location>
</feature>
<keyword evidence="2" id="KW-1133">Transmembrane helix</keyword>
<evidence type="ECO:0000256" key="2">
    <source>
        <dbReference type="SAM" id="Phobius"/>
    </source>
</evidence>
<dbReference type="RefSeq" id="XP_042916135.1">
    <property type="nucleotide sequence ID" value="XM_043071232.1"/>
</dbReference>
<feature type="region of interest" description="Disordered" evidence="1">
    <location>
        <begin position="63"/>
        <end position="82"/>
    </location>
</feature>
<feature type="transmembrane region" description="Helical" evidence="2">
    <location>
        <begin position="1489"/>
        <end position="1514"/>
    </location>
</feature>
<dbReference type="PaxDb" id="3055-EDP01157"/>
<feature type="compositionally biased region" description="Low complexity" evidence="1">
    <location>
        <begin position="960"/>
        <end position="971"/>
    </location>
</feature>
<evidence type="ECO:0000313" key="4">
    <source>
        <dbReference type="Proteomes" id="UP000006906"/>
    </source>
</evidence>
<feature type="region of interest" description="Disordered" evidence="1">
    <location>
        <begin position="674"/>
        <end position="700"/>
    </location>
</feature>
<feature type="region of interest" description="Disordered" evidence="1">
    <location>
        <begin position="1429"/>
        <end position="1454"/>
    </location>
</feature>
<proteinExistence type="predicted"/>
<gene>
    <name evidence="3" type="ORF">CHLRE_16g674100v5</name>
</gene>
<protein>
    <submittedName>
        <fullName evidence="3">Uncharacterized protein</fullName>
    </submittedName>
</protein>
<dbReference type="Proteomes" id="UP000006906">
    <property type="component" value="Chromosome 16"/>
</dbReference>
<evidence type="ECO:0000313" key="3">
    <source>
        <dbReference type="EMBL" id="PNW72297.1"/>
    </source>
</evidence>
<feature type="region of interest" description="Disordered" evidence="1">
    <location>
        <begin position="953"/>
        <end position="986"/>
    </location>
</feature>
<feature type="compositionally biased region" description="Basic and acidic residues" evidence="1">
    <location>
        <begin position="972"/>
        <end position="986"/>
    </location>
</feature>
<feature type="region of interest" description="Disordered" evidence="1">
    <location>
        <begin position="329"/>
        <end position="389"/>
    </location>
</feature>
<reference evidence="3 4" key="1">
    <citation type="journal article" date="2007" name="Science">
        <title>The Chlamydomonas genome reveals the evolution of key animal and plant functions.</title>
        <authorList>
            <person name="Merchant S.S."/>
            <person name="Prochnik S.E."/>
            <person name="Vallon O."/>
            <person name="Harris E.H."/>
            <person name="Karpowicz S.J."/>
            <person name="Witman G.B."/>
            <person name="Terry A."/>
            <person name="Salamov A."/>
            <person name="Fritz-Laylin L.K."/>
            <person name="Marechal-Drouard L."/>
            <person name="Marshall W.F."/>
            <person name="Qu L.H."/>
            <person name="Nelson D.R."/>
            <person name="Sanderfoot A.A."/>
            <person name="Spalding M.H."/>
            <person name="Kapitonov V.V."/>
            <person name="Ren Q."/>
            <person name="Ferris P."/>
            <person name="Lindquist E."/>
            <person name="Shapiro H."/>
            <person name="Lucas S.M."/>
            <person name="Grimwood J."/>
            <person name="Schmutz J."/>
            <person name="Cardol P."/>
            <person name="Cerutti H."/>
            <person name="Chanfreau G."/>
            <person name="Chen C.L."/>
            <person name="Cognat V."/>
            <person name="Croft M.T."/>
            <person name="Dent R."/>
            <person name="Dutcher S."/>
            <person name="Fernandez E."/>
            <person name="Fukuzawa H."/>
            <person name="Gonzalez-Ballester D."/>
            <person name="Gonzalez-Halphen D."/>
            <person name="Hallmann A."/>
            <person name="Hanikenne M."/>
            <person name="Hippler M."/>
            <person name="Inwood W."/>
            <person name="Jabbari K."/>
            <person name="Kalanon M."/>
            <person name="Kuras R."/>
            <person name="Lefebvre P.A."/>
            <person name="Lemaire S.D."/>
            <person name="Lobanov A.V."/>
            <person name="Lohr M."/>
            <person name="Manuell A."/>
            <person name="Meier I."/>
            <person name="Mets L."/>
            <person name="Mittag M."/>
            <person name="Mittelmeier T."/>
            <person name="Moroney J.V."/>
            <person name="Moseley J."/>
            <person name="Napoli C."/>
            <person name="Nedelcu A.M."/>
            <person name="Niyogi K."/>
            <person name="Novoselov S.V."/>
            <person name="Paulsen I.T."/>
            <person name="Pazour G."/>
            <person name="Purton S."/>
            <person name="Ral J.P."/>
            <person name="Riano-Pachon D.M."/>
            <person name="Riekhof W."/>
            <person name="Rymarquis L."/>
            <person name="Schroda M."/>
            <person name="Stern D."/>
            <person name="Umen J."/>
            <person name="Willows R."/>
            <person name="Wilson N."/>
            <person name="Zimmer S.L."/>
            <person name="Allmer J."/>
            <person name="Balk J."/>
            <person name="Bisova K."/>
            <person name="Chen C.J."/>
            <person name="Elias M."/>
            <person name="Gendler K."/>
            <person name="Hauser C."/>
            <person name="Lamb M.R."/>
            <person name="Ledford H."/>
            <person name="Long J.C."/>
            <person name="Minagawa J."/>
            <person name="Page M.D."/>
            <person name="Pan J."/>
            <person name="Pootakham W."/>
            <person name="Roje S."/>
            <person name="Rose A."/>
            <person name="Stahlberg E."/>
            <person name="Terauchi A.M."/>
            <person name="Yang P."/>
            <person name="Ball S."/>
            <person name="Bowler C."/>
            <person name="Dieckmann C.L."/>
            <person name="Gladyshev V.N."/>
            <person name="Green P."/>
            <person name="Jorgensen R."/>
            <person name="Mayfield S."/>
            <person name="Mueller-Roeber B."/>
            <person name="Rajamani S."/>
            <person name="Sayre R.T."/>
            <person name="Brokstein P."/>
            <person name="Dubchak I."/>
            <person name="Goodstein D."/>
            <person name="Hornick L."/>
            <person name="Huang Y.W."/>
            <person name="Jhaveri J."/>
            <person name="Luo Y."/>
            <person name="Martinez D."/>
            <person name="Ngau W.C."/>
            <person name="Otillar B."/>
            <person name="Poliakov A."/>
            <person name="Porter A."/>
            <person name="Szajkowski L."/>
            <person name="Werner G."/>
            <person name="Zhou K."/>
            <person name="Grigoriev I.V."/>
            <person name="Rokhsar D.S."/>
            <person name="Grossman A.R."/>
        </authorList>
    </citation>
    <scope>NUCLEOTIDE SEQUENCE [LARGE SCALE GENOMIC DNA]</scope>
    <source>
        <strain evidence="4">CC-503</strain>
    </source>
</reference>
<feature type="compositionally biased region" description="Basic and acidic residues" evidence="1">
    <location>
        <begin position="427"/>
        <end position="438"/>
    </location>
</feature>
<feature type="compositionally biased region" description="Polar residues" evidence="1">
    <location>
        <begin position="1128"/>
        <end position="1152"/>
    </location>
</feature>
<name>A0A2K3CVI5_CHLRE</name>
<dbReference type="InParanoid" id="A0A2K3CVI5"/>
<feature type="region of interest" description="Disordered" evidence="1">
    <location>
        <begin position="1121"/>
        <end position="1192"/>
    </location>
</feature>
<feature type="compositionally biased region" description="Acidic residues" evidence="1">
    <location>
        <begin position="329"/>
        <end position="338"/>
    </location>
</feature>
<sequence length="1618" mass="158623">MVLGGQLVSAQGLCRSRIAVRETRQASNRTDASAACGERSGCRSCEAIPQPLPACTLAHGLSYSEPGPDHEQPARLQGTNDPGAASGCGPRCGYRCTAPAATHGIHSGNPEQPIVSGALGPSAIGTRDAMAAAGSAAASGPGLAAPLPGAGTAPHAIVDAAEACPPSEGPVAALHLARQMLQVRRDKAAPTGAAAAAAAATESGTRPTRTLQAAGVQVPMYQTSSGVRRAVGEYRGWCGSLNVSVKVSDHAGTFEQYSTGLVGVAPRLVGHAMSLPAAGVGGASGSAPHAVTALPAPRMGKGSVALVRAACVRGCTLLLTWSRVLEEEAAEDPADGDDGAPAATAQGGGGGGAADQPAPAAPQAAQIQGNGGGELAQQPGPAAVGDAAGPSASAPAALLALSSPAPPSVSSVQAQVGSTLVRWARQADRERDAAAERHSHGRGGSASAADAAGSGGAAIALSGAMRAADVERGAALAGEEARLYGAVPEMLPVQEVVRLVHVSPPALAWPVIRGSGSGGAAGMGGGAGAALQPAVVRLCVVSAGPLRTRVLVLAAAAAAAEVRAGGIVTSGTGMMAAAVLKEVPVVLHSGVQDIELDLADVVQGLVDDATAPAAGPGGGGHLGACSLQLVLTAPQHPEQQWAAAAADASVAAAGEGEVIAEGAVRRGEELLVGAADTSRPAQPRGPALQQPAHRGPGSAHAGLAALAGVTASGGGIVHAGSLGRWDAAAVDGHAGEWAVLASEDDGSDMALPFVDSVVNGSSLHAHGLALMQQLPSGALPPLPAAAREEQAPPLPGASGAGAGSALQPRQLAPAMAELMAAGARVGVRGGGAASPAAASSADSSQAAAMSLTSHHLEPGAGAAAVASAGAAAAAAAAAAAQPLVHFFAPLLVLPADAAAEVNGLWASFSGAAAAPLGELQNAVQAAAADIAEMLVDVNAEAFARRLAASNGSDGGGIMGTRGSSFSLGSSSDRSEDDGGWRPDARRRLAPPLDVVPGAAAAAVAAGAAAEADLGGAELHAAALGEAWTVDMEPLIEDIAALLELNAMPVPAQEAGRAVTRAVAAAAAAAAAAGGGRGAGGGAAVDVVGVTQGLPSGAAGDAAHVGCNDASSTCGICPASACDEDSGSRTRTLSSGCLSSRAASPPRTSVQTSAAPAAVPAAAGPAGKRPSGADSGARAGAAGASASSSASAAPAPASFSAAERRLAKGLAASLLPHLRETGMPATSRVVTAAAVHVLGQQAVDAMLVAAAPSVVAAPADSGLLAGAATAAAPAAGAAAQEPVGLRQLQMQGDAARNKEASGAKLESHVAGKEAACTGCYDTPATGTAAPGGKQPHQQQQLLLPLLAEDFRAWRVAELLRGAGGRARMCLVMGLASSVQSLPAIARGEESAMKLVLLALFILAEVLGNLCIAVGAKIMINPRPAAERRIAPTRAGPAPPSAAATGSSEAQGCSVGSSGGGSTAAAGAGGLGAVGDRVQMQRATLQILASVYDWATLVGIPLLLFLCSLIMHFGWIRPFDHFTGPSRLLAIILYRGMWQAYSHPILLRHALCISVVMSFLDIVIYRYTCPVAWPVGVLMASAVTRILFCGTCALLEWRARRRFYAARAQSALRRPKVAPQ</sequence>
<feature type="compositionally biased region" description="Low complexity" evidence="1">
    <location>
        <begin position="1430"/>
        <end position="1454"/>
    </location>
</feature>
<keyword evidence="4" id="KW-1185">Reference proteome</keyword>
<dbReference type="OrthoDB" id="552474at2759"/>
<evidence type="ECO:0000256" key="1">
    <source>
        <dbReference type="SAM" id="MobiDB-lite"/>
    </source>
</evidence>
<accession>A0A2K3CVI5</accession>
<organism evidence="3 4">
    <name type="scientific">Chlamydomonas reinhardtii</name>
    <name type="common">Chlamydomonas smithii</name>
    <dbReference type="NCBI Taxonomy" id="3055"/>
    <lineage>
        <taxon>Eukaryota</taxon>
        <taxon>Viridiplantae</taxon>
        <taxon>Chlorophyta</taxon>
        <taxon>core chlorophytes</taxon>
        <taxon>Chlorophyceae</taxon>
        <taxon>CS clade</taxon>
        <taxon>Chlamydomonadales</taxon>
        <taxon>Chlamydomonadaceae</taxon>
        <taxon>Chlamydomonas</taxon>
    </lineage>
</organism>
<keyword evidence="2" id="KW-0812">Transmembrane</keyword>
<feature type="compositionally biased region" description="Low complexity" evidence="1">
    <location>
        <begin position="354"/>
        <end position="368"/>
    </location>
</feature>